<dbReference type="Proteomes" id="UP001234202">
    <property type="component" value="Unassembled WGS sequence"/>
</dbReference>
<keyword evidence="2" id="KW-1185">Reference proteome</keyword>
<sequence>MPDIKLDNQPFDLAFHPSYPLVYTSLLTGEIKAFKYADEADGSTGEPSHEPEEVWSARPTKKCMRSLMVQSDGTRVWGCGKAGGIHSAVNRIASCFGNLLATGDDDGLIKLWDQRQKETVREYNHHWEYISDFVFLDDKKQLVSTSGDGTVSVIDVRSNSTTPFAVSDDQEDELLSIVTIKGGAKHVVGTQLGVLSVFERQKGWQDSVDRILGHPASVEAMVALTDDIVATGSEDGMIRVMQVHPNKFLGVIATHGDFPIERMRIDRNSKWLGSVSHDDTLKLTDVSDLFEESDNEEDDDEKNRDNNDGDDAASQTTEKAGADESGEDSDSDSDAEMTGAEGGDGEVDEDGDTAMEDTQDDSDSDSDAAEDRKAARKAAQRQKRKGREKERKAGGIDGKGLLIPKEDKRKKESQGSGGFFDDL</sequence>
<reference evidence="1" key="1">
    <citation type="submission" date="2023-04" db="EMBL/GenBank/DDBJ databases">
        <title>Draft Genome sequencing of Naganishia species isolated from polar environments using Oxford Nanopore Technology.</title>
        <authorList>
            <person name="Leo P."/>
            <person name="Venkateswaran K."/>
        </authorList>
    </citation>
    <scope>NUCLEOTIDE SEQUENCE</scope>
    <source>
        <strain evidence="1">DBVPG 5303</strain>
    </source>
</reference>
<name>A0ACC2WVC0_9TREE</name>
<dbReference type="EMBL" id="JASBWV010000042">
    <property type="protein sequence ID" value="KAJ9115735.1"/>
    <property type="molecule type" value="Genomic_DNA"/>
</dbReference>
<gene>
    <name evidence="1" type="ORF">QFC24_006918</name>
</gene>
<comment type="caution">
    <text evidence="1">The sequence shown here is derived from an EMBL/GenBank/DDBJ whole genome shotgun (WGS) entry which is preliminary data.</text>
</comment>
<organism evidence="1 2">
    <name type="scientific">Naganishia onofrii</name>
    <dbReference type="NCBI Taxonomy" id="1851511"/>
    <lineage>
        <taxon>Eukaryota</taxon>
        <taxon>Fungi</taxon>
        <taxon>Dikarya</taxon>
        <taxon>Basidiomycota</taxon>
        <taxon>Agaricomycotina</taxon>
        <taxon>Tremellomycetes</taxon>
        <taxon>Filobasidiales</taxon>
        <taxon>Filobasidiaceae</taxon>
        <taxon>Naganishia</taxon>
    </lineage>
</organism>
<evidence type="ECO:0000313" key="1">
    <source>
        <dbReference type="EMBL" id="KAJ9115735.1"/>
    </source>
</evidence>
<accession>A0ACC2WVC0</accession>
<proteinExistence type="predicted"/>
<evidence type="ECO:0000313" key="2">
    <source>
        <dbReference type="Proteomes" id="UP001234202"/>
    </source>
</evidence>
<protein>
    <submittedName>
        <fullName evidence="1">Uncharacterized protein</fullName>
    </submittedName>
</protein>